<dbReference type="Gene3D" id="1.10.260.40">
    <property type="entry name" value="lambda repressor-like DNA-binding domains"/>
    <property type="match status" value="1"/>
</dbReference>
<dbReference type="AlphaFoldDB" id="A0A7W7MTZ1"/>
<dbReference type="SUPFAM" id="SSF47413">
    <property type="entry name" value="lambda repressor-like DNA-binding domains"/>
    <property type="match status" value="1"/>
</dbReference>
<feature type="domain" description="HTH cro/C1-type" evidence="1">
    <location>
        <begin position="3"/>
        <end position="57"/>
    </location>
</feature>
<keyword evidence="3" id="KW-1185">Reference proteome</keyword>
<dbReference type="Pfam" id="PF19054">
    <property type="entry name" value="DUF5753"/>
    <property type="match status" value="1"/>
</dbReference>
<dbReference type="InterPro" id="IPR043917">
    <property type="entry name" value="DUF5753"/>
</dbReference>
<dbReference type="Pfam" id="PF13560">
    <property type="entry name" value="HTH_31"/>
    <property type="match status" value="1"/>
</dbReference>
<proteinExistence type="predicted"/>
<accession>A0A7W7MTZ1</accession>
<dbReference type="PROSITE" id="PS50943">
    <property type="entry name" value="HTH_CROC1"/>
    <property type="match status" value="1"/>
</dbReference>
<evidence type="ECO:0000259" key="1">
    <source>
        <dbReference type="PROSITE" id="PS50943"/>
    </source>
</evidence>
<evidence type="ECO:0000313" key="3">
    <source>
        <dbReference type="Proteomes" id="UP000578112"/>
    </source>
</evidence>
<evidence type="ECO:0000313" key="2">
    <source>
        <dbReference type="EMBL" id="MBB4766911.1"/>
    </source>
</evidence>
<dbReference type="CDD" id="cd00093">
    <property type="entry name" value="HTH_XRE"/>
    <property type="match status" value="1"/>
</dbReference>
<comment type="caution">
    <text evidence="2">The sequence shown here is derived from an EMBL/GenBank/DDBJ whole genome shotgun (WGS) entry which is preliminary data.</text>
</comment>
<protein>
    <submittedName>
        <fullName evidence="2">Transcriptional regulator with XRE-family HTH domain</fullName>
    </submittedName>
</protein>
<dbReference type="InterPro" id="IPR001387">
    <property type="entry name" value="Cro/C1-type_HTH"/>
</dbReference>
<dbReference type="EMBL" id="JACHNH010000001">
    <property type="protein sequence ID" value="MBB4766911.1"/>
    <property type="molecule type" value="Genomic_DNA"/>
</dbReference>
<reference evidence="2 3" key="1">
    <citation type="submission" date="2020-08" db="EMBL/GenBank/DDBJ databases">
        <title>Sequencing the genomes of 1000 actinobacteria strains.</title>
        <authorList>
            <person name="Klenk H.-P."/>
        </authorList>
    </citation>
    <scope>NUCLEOTIDE SEQUENCE [LARGE SCALE GENOMIC DNA]</scope>
    <source>
        <strain evidence="2 3">DSM 43149</strain>
    </source>
</reference>
<dbReference type="SMART" id="SM00530">
    <property type="entry name" value="HTH_XRE"/>
    <property type="match status" value="1"/>
</dbReference>
<dbReference type="Proteomes" id="UP000578112">
    <property type="component" value="Unassembled WGS sequence"/>
</dbReference>
<organism evidence="2 3">
    <name type="scientific">Actinoplanes digitatis</name>
    <dbReference type="NCBI Taxonomy" id="1868"/>
    <lineage>
        <taxon>Bacteria</taxon>
        <taxon>Bacillati</taxon>
        <taxon>Actinomycetota</taxon>
        <taxon>Actinomycetes</taxon>
        <taxon>Micromonosporales</taxon>
        <taxon>Micromonosporaceae</taxon>
        <taxon>Actinoplanes</taxon>
    </lineage>
</organism>
<dbReference type="RefSeq" id="WP_239087559.1">
    <property type="nucleotide sequence ID" value="NZ_BOMK01000039.1"/>
</dbReference>
<sequence>MVLRDARESAGLTQLEVAEQMEWSLSKVIRIENGDVTIAPNDLRPLLSFLGVKDRTIVADMLATAKIARTRQTQRHVWYQTPEFREHLTDGTRRLIEYEAEASSIHSYSVFHIPGPLQIPSYSEALMNMWRDEMSEEQRRVRLDGRQRRHDGVLGRIGSLRMTALLDESVFMRAVGGPQIFADQLQEILRLEERKLVSIRMFPFSADAALSYNAGFDILFIGADNDLSNAVMYRESGVSDEIVEDHAITERHYRRYQKLWEAARSEVETVQFVNKRIRDLTGQKI</sequence>
<gene>
    <name evidence="2" type="ORF">BJ971_007467</name>
</gene>
<name>A0A7W7MTZ1_9ACTN</name>
<dbReference type="InterPro" id="IPR010982">
    <property type="entry name" value="Lambda_DNA-bd_dom_sf"/>
</dbReference>
<dbReference type="GO" id="GO:0003677">
    <property type="term" value="F:DNA binding"/>
    <property type="evidence" value="ECO:0007669"/>
    <property type="project" value="InterPro"/>
</dbReference>